<proteinExistence type="inferred from homology"/>
<dbReference type="InterPro" id="IPR017824">
    <property type="entry name" value="Aminodeoxychorismate_lyase_IV"/>
</dbReference>
<evidence type="ECO:0000256" key="6">
    <source>
        <dbReference type="ARBA" id="ARBA00023239"/>
    </source>
</evidence>
<gene>
    <name evidence="11" type="ORF">P255_01540</name>
</gene>
<evidence type="ECO:0000256" key="1">
    <source>
        <dbReference type="ARBA" id="ARBA00001933"/>
    </source>
</evidence>
<reference evidence="11 12" key="1">
    <citation type="submission" date="2013-10" db="EMBL/GenBank/DDBJ databases">
        <title>The Genome Sequence of Acinetobacter brisouii CIP 110357.</title>
        <authorList>
            <consortium name="The Broad Institute Genomics Platform"/>
            <consortium name="The Broad Institute Genome Sequencing Center for Infectious Disease"/>
            <person name="Cerqueira G."/>
            <person name="Feldgarden M."/>
            <person name="Courvalin P."/>
            <person name="Grillot-Courvalin C."/>
            <person name="Clermont D."/>
            <person name="Rocha E."/>
            <person name="Yoon E.-J."/>
            <person name="Nemec A."/>
            <person name="Young S.K."/>
            <person name="Zeng Q."/>
            <person name="Gargeya S."/>
            <person name="Fitzgerald M."/>
            <person name="Abouelleil A."/>
            <person name="Alvarado L."/>
            <person name="Berlin A.M."/>
            <person name="Chapman S.B."/>
            <person name="Gainer-Dewar J."/>
            <person name="Goldberg J."/>
            <person name="Gnerre S."/>
            <person name="Griggs A."/>
            <person name="Gujja S."/>
            <person name="Hansen M."/>
            <person name="Howarth C."/>
            <person name="Imamovic A."/>
            <person name="Ireland A."/>
            <person name="Larimer J."/>
            <person name="McCowan C."/>
            <person name="Murphy C."/>
            <person name="Pearson M."/>
            <person name="Poon T.W."/>
            <person name="Priest M."/>
            <person name="Roberts A."/>
            <person name="Saif S."/>
            <person name="Shea T."/>
            <person name="Sykes S."/>
            <person name="Wortman J."/>
            <person name="Nusbaum C."/>
            <person name="Birren B."/>
        </authorList>
    </citation>
    <scope>NUCLEOTIDE SEQUENCE [LARGE SCALE GENOMIC DNA]</scope>
    <source>
        <strain evidence="11 12">CIP 110357</strain>
    </source>
</reference>
<evidence type="ECO:0000256" key="3">
    <source>
        <dbReference type="ARBA" id="ARBA00011738"/>
    </source>
</evidence>
<sequence>MQCFKNALAQPQISLLDRAFHYGDGCFTTAKILQNKIQLRDRHLQRLQDCCQRMALQVDLALIDQTLKQLSAQAELNGTLKIIISRGEGQRGYALPDHPADVYVFYYPQSITISSSFSEVSHVGILDQRIGLTMPQLCGLKTLNRLEQVLLKKEAVEKQLDEALVLDIQGRIVEGISSNCFILMNNQWVTPDLEYNGVRGVMRAEILQRMQHAGIECSEMELFQTDLHQIEALFFCNALHPMQIAQHLMNTNLSTSHAIQLFKDLQLDQIQ</sequence>
<evidence type="ECO:0000256" key="8">
    <source>
        <dbReference type="ARBA" id="ARBA00035676"/>
    </source>
</evidence>
<evidence type="ECO:0000256" key="10">
    <source>
        <dbReference type="NCBIfam" id="TIGR03461"/>
    </source>
</evidence>
<dbReference type="InterPro" id="IPR001544">
    <property type="entry name" value="Aminotrans_IV"/>
</dbReference>
<dbReference type="PANTHER" id="PTHR42743:SF2">
    <property type="entry name" value="AMINODEOXYCHORISMATE LYASE"/>
    <property type="match status" value="1"/>
</dbReference>
<dbReference type="OrthoDB" id="9805628at2"/>
<evidence type="ECO:0000256" key="4">
    <source>
        <dbReference type="ARBA" id="ARBA00022898"/>
    </source>
</evidence>
<evidence type="ECO:0000256" key="5">
    <source>
        <dbReference type="ARBA" id="ARBA00022909"/>
    </source>
</evidence>
<dbReference type="RefSeq" id="WP_004900757.1">
    <property type="nucleotide sequence ID" value="NZ_BBTI01000002.1"/>
</dbReference>
<dbReference type="Gene3D" id="3.30.470.10">
    <property type="match status" value="1"/>
</dbReference>
<dbReference type="AlphaFoldDB" id="V2UQV4"/>
<dbReference type="GO" id="GO:0030170">
    <property type="term" value="F:pyridoxal phosphate binding"/>
    <property type="evidence" value="ECO:0007669"/>
    <property type="project" value="InterPro"/>
</dbReference>
<comment type="pathway">
    <text evidence="7">Cofactor biosynthesis; tetrahydrofolate biosynthesis; 4-aminobenzoate from chorismate: step 2/2.</text>
</comment>
<evidence type="ECO:0000256" key="7">
    <source>
        <dbReference type="ARBA" id="ARBA00035633"/>
    </source>
</evidence>
<dbReference type="PANTHER" id="PTHR42743">
    <property type="entry name" value="AMINO-ACID AMINOTRANSFERASE"/>
    <property type="match status" value="1"/>
</dbReference>
<dbReference type="InterPro" id="IPR043132">
    <property type="entry name" value="BCAT-like_C"/>
</dbReference>
<dbReference type="Proteomes" id="UP000018418">
    <property type="component" value="Unassembled WGS sequence"/>
</dbReference>
<dbReference type="EMBL" id="AYEU01000006">
    <property type="protein sequence ID" value="ESK51040.1"/>
    <property type="molecule type" value="Genomic_DNA"/>
</dbReference>
<comment type="cofactor">
    <cofactor evidence="1">
        <name>pyridoxal 5'-phosphate</name>
        <dbReference type="ChEBI" id="CHEBI:597326"/>
    </cofactor>
</comment>
<dbReference type="HOGENOM" id="CLU_020844_2_1_6"/>
<comment type="subunit">
    <text evidence="3">Homodimer.</text>
</comment>
<dbReference type="EC" id="4.1.3.38" evidence="8 10"/>
<evidence type="ECO:0000256" key="9">
    <source>
        <dbReference type="ARBA" id="ARBA00049529"/>
    </source>
</evidence>
<comment type="catalytic activity">
    <reaction evidence="9">
        <text>4-amino-4-deoxychorismate = 4-aminobenzoate + pyruvate + H(+)</text>
        <dbReference type="Rhea" id="RHEA:16201"/>
        <dbReference type="ChEBI" id="CHEBI:15361"/>
        <dbReference type="ChEBI" id="CHEBI:15378"/>
        <dbReference type="ChEBI" id="CHEBI:17836"/>
        <dbReference type="ChEBI" id="CHEBI:58406"/>
        <dbReference type="EC" id="4.1.3.38"/>
    </reaction>
</comment>
<keyword evidence="12" id="KW-1185">Reference proteome</keyword>
<dbReference type="GO" id="GO:0008153">
    <property type="term" value="P:4-aminobenzoate biosynthetic process"/>
    <property type="evidence" value="ECO:0007669"/>
    <property type="project" value="UniProtKB-UniRule"/>
</dbReference>
<dbReference type="GO" id="GO:0008696">
    <property type="term" value="F:4-amino-4-deoxychorismate lyase activity"/>
    <property type="evidence" value="ECO:0007669"/>
    <property type="project" value="UniProtKB-UniRule"/>
</dbReference>
<keyword evidence="6 11" id="KW-0456">Lyase</keyword>
<dbReference type="GO" id="GO:0046656">
    <property type="term" value="P:folic acid biosynthetic process"/>
    <property type="evidence" value="ECO:0007669"/>
    <property type="project" value="UniProtKB-KW"/>
</dbReference>
<evidence type="ECO:0000256" key="2">
    <source>
        <dbReference type="ARBA" id="ARBA00009320"/>
    </source>
</evidence>
<dbReference type="PATRIC" id="fig|1341683.3.peg.1527"/>
<evidence type="ECO:0000313" key="12">
    <source>
        <dbReference type="Proteomes" id="UP000018418"/>
    </source>
</evidence>
<dbReference type="InterPro" id="IPR036038">
    <property type="entry name" value="Aminotransferase-like"/>
</dbReference>
<dbReference type="InterPro" id="IPR050571">
    <property type="entry name" value="Class-IV_PLP-Dep_Aminotrnsfr"/>
</dbReference>
<comment type="caution">
    <text evidence="11">The sequence shown here is derived from an EMBL/GenBank/DDBJ whole genome shotgun (WGS) entry which is preliminary data.</text>
</comment>
<evidence type="ECO:0000313" key="11">
    <source>
        <dbReference type="EMBL" id="ESK51040.1"/>
    </source>
</evidence>
<protein>
    <recommendedName>
        <fullName evidence="8 10">Aminodeoxychorismate lyase</fullName>
        <ecNumber evidence="8 10">4.1.3.38</ecNumber>
    </recommendedName>
</protein>
<comment type="similarity">
    <text evidence="2">Belongs to the class-IV pyridoxal-phosphate-dependent aminotransferase family.</text>
</comment>
<dbReference type="GO" id="GO:0005829">
    <property type="term" value="C:cytosol"/>
    <property type="evidence" value="ECO:0007669"/>
    <property type="project" value="TreeGrafter"/>
</dbReference>
<dbReference type="SUPFAM" id="SSF56752">
    <property type="entry name" value="D-aminoacid aminotransferase-like PLP-dependent enzymes"/>
    <property type="match status" value="1"/>
</dbReference>
<dbReference type="STRING" id="396323.VH98_05290"/>
<keyword evidence="5" id="KW-0289">Folate biosynthesis</keyword>
<dbReference type="InterPro" id="IPR043131">
    <property type="entry name" value="BCAT-like_N"/>
</dbReference>
<dbReference type="Gene3D" id="3.20.10.10">
    <property type="entry name" value="D-amino Acid Aminotransferase, subunit A, domain 2"/>
    <property type="match status" value="1"/>
</dbReference>
<accession>V2UQV4</accession>
<organism evidence="11 12">
    <name type="scientific">Acinetobacter brisouii CIP 110357</name>
    <dbReference type="NCBI Taxonomy" id="1341683"/>
    <lineage>
        <taxon>Bacteria</taxon>
        <taxon>Pseudomonadati</taxon>
        <taxon>Pseudomonadota</taxon>
        <taxon>Gammaproteobacteria</taxon>
        <taxon>Moraxellales</taxon>
        <taxon>Moraxellaceae</taxon>
        <taxon>Acinetobacter</taxon>
    </lineage>
</organism>
<dbReference type="NCBIfam" id="TIGR03461">
    <property type="entry name" value="pabC_Proteo"/>
    <property type="match status" value="1"/>
</dbReference>
<name>V2UQV4_9GAMM</name>
<dbReference type="Pfam" id="PF01063">
    <property type="entry name" value="Aminotran_4"/>
    <property type="match status" value="1"/>
</dbReference>
<keyword evidence="4" id="KW-0663">Pyridoxal phosphate</keyword>